<feature type="domain" description="THH1/TOM1/TOM3" evidence="8">
    <location>
        <begin position="69"/>
        <end position="304"/>
    </location>
</feature>
<feature type="region of interest" description="Disordered" evidence="6">
    <location>
        <begin position="312"/>
        <end position="347"/>
    </location>
</feature>
<comment type="caution">
    <text evidence="9">The sequence shown here is derived from an EMBL/GenBank/DDBJ whole genome shotgun (WGS) entry which is preliminary data.</text>
</comment>
<dbReference type="Pfam" id="PF06454">
    <property type="entry name" value="THH1_TOM1-3_dom"/>
    <property type="match status" value="1"/>
</dbReference>
<dbReference type="PANTHER" id="PTHR31142:SF3">
    <property type="entry name" value="THH1_TOM1_TOM3 DOMAIN-CONTAINING PROTEIN"/>
    <property type="match status" value="1"/>
</dbReference>
<feature type="transmembrane region" description="Helical" evidence="7">
    <location>
        <begin position="79"/>
        <end position="100"/>
    </location>
</feature>
<gene>
    <name evidence="9" type="ORF">FOZ60_004210</name>
</gene>
<feature type="region of interest" description="Disordered" evidence="6">
    <location>
        <begin position="433"/>
        <end position="467"/>
    </location>
</feature>
<dbReference type="InterPro" id="IPR009457">
    <property type="entry name" value="THH1/TOM1/TOM3_dom"/>
</dbReference>
<dbReference type="Proteomes" id="UP000541610">
    <property type="component" value="Unassembled WGS sequence"/>
</dbReference>
<keyword evidence="3 7" id="KW-0812">Transmembrane</keyword>
<keyword evidence="4 7" id="KW-1133">Transmembrane helix</keyword>
<dbReference type="PANTHER" id="PTHR31142">
    <property type="entry name" value="TOBAMOVIRUS MULTIPLICATION PROTEIN 1-LIKE ISOFORM X1"/>
    <property type="match status" value="1"/>
</dbReference>
<evidence type="ECO:0000256" key="3">
    <source>
        <dbReference type="ARBA" id="ARBA00022692"/>
    </source>
</evidence>
<dbReference type="OrthoDB" id="19798at2759"/>
<evidence type="ECO:0000256" key="5">
    <source>
        <dbReference type="ARBA" id="ARBA00023136"/>
    </source>
</evidence>
<keyword evidence="5 7" id="KW-0472">Membrane</keyword>
<evidence type="ECO:0000256" key="7">
    <source>
        <dbReference type="SAM" id="Phobius"/>
    </source>
</evidence>
<dbReference type="InterPro" id="IPR040226">
    <property type="entry name" value="THH1/TOM1/TOM3"/>
</dbReference>
<feature type="non-terminal residue" evidence="9">
    <location>
        <position position="467"/>
    </location>
</feature>
<name>A0A7J6NW10_PEROL</name>
<feature type="compositionally biased region" description="Low complexity" evidence="6">
    <location>
        <begin position="321"/>
        <end position="333"/>
    </location>
</feature>
<sequence>CVMATLPVDQQREVPMNYEDLPLFTPHSAKAAWLAYGDCVLFMIIVILTARQLVKQRREERRGDAAPAVSLTGSRTRKLFLIGLCLSNLARAVSLVIDAVVHNEVREHIWEHSVQGWTNYVLMVFPSLLFLSTYSIVILFWAQVYYAAILVSYPLLRPATVIPHPCRYGVFLIISVVTFLLKAWHQYSQYIFFIVGFLYIICAVFFFYYGIQVAGQLKDRSRRQRSYGGVSTTEASKNHAVLNRVLVLTLTCPLIFLVRGMLSVLYGVGVLRTYGPASVDRLAWDSLVYCLTEWIPSLLIVVVFWPASRPAGHAGDDDGHQSGYGDQSSSYDSLVSPLLGPHHDEQGNQDIEANRKQMRTEQEDERGTGTTESIMRLWQLNEDNDALKKVVPKLPHANPVGPTKPVTDVPPVGNEEVLDYRIVSVKLVIDDQANAPSGGRKGRSWSHQLRDVWTGHKEQPGAWKEKK</sequence>
<organism evidence="9 10">
    <name type="scientific">Perkinsus olseni</name>
    <name type="common">Perkinsus atlanticus</name>
    <dbReference type="NCBI Taxonomy" id="32597"/>
    <lineage>
        <taxon>Eukaryota</taxon>
        <taxon>Sar</taxon>
        <taxon>Alveolata</taxon>
        <taxon>Perkinsozoa</taxon>
        <taxon>Perkinsea</taxon>
        <taxon>Perkinsida</taxon>
        <taxon>Perkinsidae</taxon>
        <taxon>Perkinsus</taxon>
    </lineage>
</organism>
<feature type="transmembrane region" description="Helical" evidence="7">
    <location>
        <begin position="33"/>
        <end position="54"/>
    </location>
</feature>
<feature type="transmembrane region" description="Helical" evidence="7">
    <location>
        <begin position="190"/>
        <end position="211"/>
    </location>
</feature>
<evidence type="ECO:0000259" key="8">
    <source>
        <dbReference type="Pfam" id="PF06454"/>
    </source>
</evidence>
<feature type="compositionally biased region" description="Basic and acidic residues" evidence="6">
    <location>
        <begin position="448"/>
        <end position="459"/>
    </location>
</feature>
<dbReference type="AlphaFoldDB" id="A0A7J6NW10"/>
<feature type="transmembrane region" description="Helical" evidence="7">
    <location>
        <begin position="245"/>
        <end position="266"/>
    </location>
</feature>
<protein>
    <recommendedName>
        <fullName evidence="8">THH1/TOM1/TOM3 domain-containing protein</fullName>
    </recommendedName>
</protein>
<dbReference type="EMBL" id="JABANP010000193">
    <property type="protein sequence ID" value="KAF4687241.1"/>
    <property type="molecule type" value="Genomic_DNA"/>
</dbReference>
<evidence type="ECO:0000256" key="4">
    <source>
        <dbReference type="ARBA" id="ARBA00022989"/>
    </source>
</evidence>
<evidence type="ECO:0000256" key="6">
    <source>
        <dbReference type="SAM" id="MobiDB-lite"/>
    </source>
</evidence>
<accession>A0A7J6NW10</accession>
<reference evidence="9 10" key="1">
    <citation type="submission" date="2020-04" db="EMBL/GenBank/DDBJ databases">
        <title>Perkinsus olseni comparative genomics.</title>
        <authorList>
            <person name="Bogema D.R."/>
        </authorList>
    </citation>
    <scope>NUCLEOTIDE SEQUENCE [LARGE SCALE GENOMIC DNA]</scope>
    <source>
        <strain evidence="9">00978-12</strain>
    </source>
</reference>
<evidence type="ECO:0000313" key="10">
    <source>
        <dbReference type="Proteomes" id="UP000541610"/>
    </source>
</evidence>
<dbReference type="GO" id="GO:0012505">
    <property type="term" value="C:endomembrane system"/>
    <property type="evidence" value="ECO:0007669"/>
    <property type="project" value="UniProtKB-SubCell"/>
</dbReference>
<evidence type="ECO:0000313" key="9">
    <source>
        <dbReference type="EMBL" id="KAF4687241.1"/>
    </source>
</evidence>
<feature type="transmembrane region" description="Helical" evidence="7">
    <location>
        <begin position="120"/>
        <end position="153"/>
    </location>
</feature>
<evidence type="ECO:0000256" key="2">
    <source>
        <dbReference type="ARBA" id="ARBA00006779"/>
    </source>
</evidence>
<comment type="similarity">
    <text evidence="2">Belongs to the plant tobamovirus multiplication TOM1 protein family.</text>
</comment>
<comment type="subcellular location">
    <subcellularLocation>
        <location evidence="1">Endomembrane system</location>
        <topology evidence="1">Multi-pass membrane protein</topology>
    </subcellularLocation>
</comment>
<evidence type="ECO:0000256" key="1">
    <source>
        <dbReference type="ARBA" id="ARBA00004127"/>
    </source>
</evidence>
<feature type="transmembrane region" description="Helical" evidence="7">
    <location>
        <begin position="286"/>
        <end position="305"/>
    </location>
</feature>
<feature type="transmembrane region" description="Helical" evidence="7">
    <location>
        <begin position="165"/>
        <end position="184"/>
    </location>
</feature>
<proteinExistence type="inferred from homology"/>